<reference evidence="4" key="1">
    <citation type="submission" date="2022-12" db="EMBL/GenBank/DDBJ databases">
        <authorList>
            <person name="Alioto T."/>
            <person name="Alioto T."/>
            <person name="Gomez Garrido J."/>
        </authorList>
    </citation>
    <scope>NUCLEOTIDE SEQUENCE</scope>
</reference>
<keyword evidence="1" id="KW-0175">Coiled coil</keyword>
<feature type="compositionally biased region" description="Polar residues" evidence="2">
    <location>
        <begin position="1867"/>
        <end position="1885"/>
    </location>
</feature>
<evidence type="ECO:0000313" key="5">
    <source>
        <dbReference type="Proteomes" id="UP001178461"/>
    </source>
</evidence>
<evidence type="ECO:0000256" key="1">
    <source>
        <dbReference type="SAM" id="Coils"/>
    </source>
</evidence>
<dbReference type="PANTHER" id="PTHR47236:SF5">
    <property type="entry name" value="GENE, 32742-RELATED"/>
    <property type="match status" value="1"/>
</dbReference>
<sequence>MYDICRDGAVRNEEGQCLTQEGWSHYCSDKVCALPKAYQGYDKVLGLCLCQADNLDSLCNRLCRRRQRRIFQFVSEKESARFSLAFRNGSQLDVLLEEIRASLQLLDFHTLNGCTSEENKKSCPVYVVKTSGTSREEDFAFYKSWPQQPSDSTLKMTFSGILNPTTCLKIHDIVMFIVSKDHYPVYDVNSLYNTNHEFDWGGFRSLAEEAKLASGSDNFLLFFYQFHDPGTYVLRLSSNQHKRMYVRVMPYGGQCYDEGPFFPTTPRHMVQVGVARIPDLILKPDWRAIIGIIFGVVFLLIVCLLLITFCQTFGLSRKGSPSPWFRRLQLKYNIDKYSSKESTVLTLRKYHPGMQQAGSLEKNFSHMEKREGKCEIWDTEEQIDLDSFNTNAFFEILVAQSLAVTAKLSQFKEELKILYHKLLDEAAMLRDLWLAKLCIPDRADPYDDVLMGNYVKAKQQAEEEILLRKHLATEYEESVSRQLHLLSQDMKRREEHWVAFNSALREAIRLTEALAEALSSEEGQVSGSKSAHHRLLSLIDAASNQVSSTVIQETRRLMAWGILGEGTGAHLVNRERTRLLTKAELVGSDGSVKAHDVLHQDATTGLIMPSHGAVMLLANQSMEPVSAHHFLHPDTGRLLPIAGNVGFDPVNSKLIPVVDLAPGEIRHSEVPILPYVPYPVCLHSGLPVKTRLPVLQPEKVFKLGGLMQDPATGIEVPILAVTIHPKTGQKLSLGGTYLNPLTGTVTPLELGGPMRFPEGGRIVPILGVSLDNNTGDLIPVGGLHGPSENVLLIGDSFKEPLSGRVARVQGICLQQDKMAAHAGGYQAVLDANLLVAQIHVAQSLREYKDAICEDLCSAGDRQKALKAAEEDMKRVLSEVLDYLLYQLRTLEKQRGHASVLKSTGGKLGMIKYPSTELWIPAVFGMKIPDPGGSDLMVPILGVECDWKTGQPMPLAGTMEDADGKGLVPLAVGFRTVDPITGETGPVIGAQINPWTNAVIPVVQSLGNLPRGNPDPELLVALEKEINAKQAYWHCQRAKEEELFKELDFICLDVLDAAKEGKMKKLRYRIKLRPADEIYHLLEESSAQETQRRASRDQNMLWDTEQSLRMRVDKDERDQEGRVRLLLRKMLEKLVQFIRRMQLEEGRIQMQLKEAERQWSRGLHMEEAIREKSRKITLHLVAGFQEHIAKQQTSVESAHCRLEYFRILSDTLALQTKDLLSGSSQCFLNYPGAKFYSVAGTAHGSWEVINRKLIPLLKSVVQTLEENKRGPLSPEMLLGLGSGEGYSSRSTLKVSEAAGEAFRTETRQEMALAAATLSPAPPSWSTPNRSQLLQEIQTRIFLEKHASEMVHLELSLMAEEINMISCFCESSKLRKDLGMTQRHNLGAANNWDSLLKELAEYHQHAEEELRQQHWEEIKCAGLSPEERTLKDGALFSLEEILQNLASLGANLQKAGAPSRLSLAKANSETQTLESKLGRGSVAQKLRAMASKIVKQEAMKQMWIHRVLDCYNHLQGRRAFPSSHGDATVNIATGETVAREVSQSAEQHQVERVMTFLQKSSKEGEILVSFKEMDEAELRKLQALIQTELQTQIEEKLEAKEMEAIQEVAKQTPGPAAAEQLAYFLLTQRHLRQTVLVSEGISRLQKAGPRTPGDESSTEDLAQEELLVDEEMKDIVQLLKGKKEYEDSMLELQHTAQLLQLRERQFQEMVQMLKAHSSDKRLEDARQIASGLQDFRKQKTRELAELLRTYLLGSQKAKEGTSSNPSPPQSESPPLEKKGKGGKGKEKWVDSQEARLVELEESYREQILEEKAKLEDQLERGEMKKWSKQKLIREHDETVTFLGKAFRQDVHKLRGRMEKDQRRKYSGQEDGNSLTSEAASLPGQNQPSLAEDRVLSLLAENIKVLKQTELLVSLRTTLLNPRFTALLSDSNGAGGMTSSKLLALLKDVNCQIQKCAAAVGLLDVHRPEYDKVNSFQDIMDTQMVPKSRDLVPLLTSTLSAREFVVYQYGMVILKFLRPHIGAPEIDLCVASSIPSSNTPGNAFRNSFHYQTSGNKLFVLRECLSCVGSFILLLVHCLAHITAEDLSQDSSPAFRRLFYQALKACLGEMFSLRLQTSAVLEDSKSAAMMINEAFLKGEGLADEKINLLSGLLDAKVKPSEDLEEEHESLLLDVDFDDSLRSKLPGKKKECYSHILPSGQEILPSTSSQASSYPHTTPEAAADKLDVLNEKLVTLLQEEEECISRSGDDGASLFDELKAIGLEKDSLLKEIKALKRKVAEAKKGRLE</sequence>
<keyword evidence="3" id="KW-0472">Membrane</keyword>
<feature type="compositionally biased region" description="Basic and acidic residues" evidence="2">
    <location>
        <begin position="1772"/>
        <end position="1788"/>
    </location>
</feature>
<dbReference type="Proteomes" id="UP001178461">
    <property type="component" value="Chromosome 15"/>
</dbReference>
<keyword evidence="3" id="KW-0812">Transmembrane</keyword>
<evidence type="ECO:0000256" key="3">
    <source>
        <dbReference type="SAM" id="Phobius"/>
    </source>
</evidence>
<dbReference type="EMBL" id="OX395141">
    <property type="protein sequence ID" value="CAI5795322.1"/>
    <property type="molecule type" value="Genomic_DNA"/>
</dbReference>
<gene>
    <name evidence="4" type="ORF">PODLI_1B021370</name>
</gene>
<dbReference type="PANTHER" id="PTHR47236">
    <property type="entry name" value="GENE, 32742-RELATED-RELATED"/>
    <property type="match status" value="1"/>
</dbReference>
<proteinExistence type="predicted"/>
<evidence type="ECO:0000313" key="4">
    <source>
        <dbReference type="EMBL" id="CAI5795322.1"/>
    </source>
</evidence>
<keyword evidence="5" id="KW-1185">Reference proteome</keyword>
<feature type="compositionally biased region" description="Basic and acidic residues" evidence="2">
    <location>
        <begin position="1852"/>
        <end position="1865"/>
    </location>
</feature>
<accession>A0AA35PSG9</accession>
<feature type="region of interest" description="Disordered" evidence="2">
    <location>
        <begin position="1753"/>
        <end position="1788"/>
    </location>
</feature>
<organism evidence="4 5">
    <name type="scientific">Podarcis lilfordi</name>
    <name type="common">Lilford's wall lizard</name>
    <dbReference type="NCBI Taxonomy" id="74358"/>
    <lineage>
        <taxon>Eukaryota</taxon>
        <taxon>Metazoa</taxon>
        <taxon>Chordata</taxon>
        <taxon>Craniata</taxon>
        <taxon>Vertebrata</taxon>
        <taxon>Euteleostomi</taxon>
        <taxon>Lepidosauria</taxon>
        <taxon>Squamata</taxon>
        <taxon>Bifurcata</taxon>
        <taxon>Unidentata</taxon>
        <taxon>Episquamata</taxon>
        <taxon>Laterata</taxon>
        <taxon>Lacertibaenia</taxon>
        <taxon>Lacertidae</taxon>
        <taxon>Podarcis</taxon>
    </lineage>
</organism>
<evidence type="ECO:0000256" key="2">
    <source>
        <dbReference type="SAM" id="MobiDB-lite"/>
    </source>
</evidence>
<protein>
    <submittedName>
        <fullName evidence="4">Uncharacterized protein</fullName>
    </submittedName>
</protein>
<feature type="coiled-coil region" evidence="1">
    <location>
        <begin position="2253"/>
        <end position="2280"/>
    </location>
</feature>
<feature type="transmembrane region" description="Helical" evidence="3">
    <location>
        <begin position="286"/>
        <end position="309"/>
    </location>
</feature>
<feature type="region of interest" description="Disordered" evidence="2">
    <location>
        <begin position="1852"/>
        <end position="1885"/>
    </location>
</feature>
<name>A0AA35PSG9_9SAUR</name>
<keyword evidence="3" id="KW-1133">Transmembrane helix</keyword>